<sequence>MQKRSSSSLSLELLAIDTSVMSPCRPLGYIGALAILYVLLKLSATIYVFIRPSRLSKYLRKDVDTYALITGATDGIGLGFARELCRQGFGVILHGRCQHKLQRTRDILKDEYPDAQIRTFICDAALLNPPEVFDSLARELQDVNLTVLINNVGGQAGSVQGPYKSYLDYTHEQIDRVISVNTRFMTQLTRVLLPLLDRNGPSLILNMSSFAARGTPYVAVYSATKGYVKTFSAALAMEMRMQKKKIDVVALNVAEVQSGSHTVPTSLFIPTGRQFARSALKNVGYGSETVEGYWPHAVQGVFVDMIPEWMRQITVMQAVRSRIAALPGISKNVK</sequence>
<reference evidence="7" key="3">
    <citation type="journal article" date="2010" name="Genome Res.">
        <title>Population genomic sequencing of Coccidioides fungi reveals recent hybridization and transposon control.</title>
        <authorList>
            <person name="Neafsey D.E."/>
            <person name="Barker B.M."/>
            <person name="Sharpton T.J."/>
            <person name="Stajich J.E."/>
            <person name="Park D.J."/>
            <person name="Whiston E."/>
            <person name="Hung C.-Y."/>
            <person name="McMahan C."/>
            <person name="White J."/>
            <person name="Sykes S."/>
            <person name="Heiman D."/>
            <person name="Young S."/>
            <person name="Zeng Q."/>
            <person name="Abouelleil A."/>
            <person name="Aftuck L."/>
            <person name="Bessette D."/>
            <person name="Brown A."/>
            <person name="FitzGerald M."/>
            <person name="Lui A."/>
            <person name="Macdonald J.P."/>
            <person name="Priest M."/>
            <person name="Orbach M.J."/>
            <person name="Galgiani J.N."/>
            <person name="Kirkland T.N."/>
            <person name="Cole G.T."/>
            <person name="Birren B.W."/>
            <person name="Henn M.R."/>
            <person name="Taylor J.W."/>
            <person name="Rounsley S.D."/>
        </authorList>
    </citation>
    <scope>NUCLEOTIDE SEQUENCE [LARGE SCALE GENOMIC DNA]</scope>
    <source>
        <strain evidence="7">RMSCC 3488</strain>
    </source>
</reference>
<accession>A0A0J6FMY0</accession>
<feature type="transmembrane region" description="Helical" evidence="5">
    <location>
        <begin position="27"/>
        <end position="50"/>
    </location>
</feature>
<dbReference type="GO" id="GO:0005783">
    <property type="term" value="C:endoplasmic reticulum"/>
    <property type="evidence" value="ECO:0007669"/>
    <property type="project" value="UniProtKB-SubCell"/>
</dbReference>
<dbReference type="PROSITE" id="PS00061">
    <property type="entry name" value="ADH_SHORT"/>
    <property type="match status" value="1"/>
</dbReference>
<keyword evidence="5" id="KW-1133">Transmembrane helix</keyword>
<keyword evidence="4" id="KW-0560">Oxidoreductase</keyword>
<proteinExistence type="inferred from homology"/>
<organism evidence="6 7">
    <name type="scientific">Coccidioides posadasii RMSCC 3488</name>
    <dbReference type="NCBI Taxonomy" id="454284"/>
    <lineage>
        <taxon>Eukaryota</taxon>
        <taxon>Fungi</taxon>
        <taxon>Dikarya</taxon>
        <taxon>Ascomycota</taxon>
        <taxon>Pezizomycotina</taxon>
        <taxon>Eurotiomycetes</taxon>
        <taxon>Eurotiomycetidae</taxon>
        <taxon>Onygenales</taxon>
        <taxon>Onygenaceae</taxon>
        <taxon>Coccidioides</taxon>
    </lineage>
</organism>
<dbReference type="SUPFAM" id="SSF51735">
    <property type="entry name" value="NAD(P)-binding Rossmann-fold domains"/>
    <property type="match status" value="1"/>
</dbReference>
<evidence type="ECO:0000256" key="5">
    <source>
        <dbReference type="SAM" id="Phobius"/>
    </source>
</evidence>
<dbReference type="Proteomes" id="UP000054567">
    <property type="component" value="Unassembled WGS sequence"/>
</dbReference>
<dbReference type="EMBL" id="DS268112">
    <property type="protein sequence ID" value="KMM70259.1"/>
    <property type="molecule type" value="Genomic_DNA"/>
</dbReference>
<name>A0A0J6FMY0_COCPO</name>
<dbReference type="InterPro" id="IPR002347">
    <property type="entry name" value="SDR_fam"/>
</dbReference>
<dbReference type="AlphaFoldDB" id="A0A0J6FMY0"/>
<evidence type="ECO:0000256" key="4">
    <source>
        <dbReference type="ARBA" id="ARBA00023002"/>
    </source>
</evidence>
<evidence type="ECO:0000313" key="7">
    <source>
        <dbReference type="Proteomes" id="UP000054567"/>
    </source>
</evidence>
<dbReference type="GO" id="GO:0016491">
    <property type="term" value="F:oxidoreductase activity"/>
    <property type="evidence" value="ECO:0007669"/>
    <property type="project" value="UniProtKB-KW"/>
</dbReference>
<gene>
    <name evidence="6" type="ORF">CPAG_06571</name>
</gene>
<dbReference type="PRINTS" id="PR00081">
    <property type="entry name" value="GDHRDH"/>
</dbReference>
<keyword evidence="3" id="KW-0521">NADP</keyword>
<keyword evidence="5" id="KW-0812">Transmembrane</keyword>
<dbReference type="InterPro" id="IPR051019">
    <property type="entry name" value="VLCFA-Steroid_DH"/>
</dbReference>
<dbReference type="InterPro" id="IPR020904">
    <property type="entry name" value="Sc_DH/Rdtase_CS"/>
</dbReference>
<dbReference type="Pfam" id="PF00106">
    <property type="entry name" value="adh_short"/>
    <property type="match status" value="1"/>
</dbReference>
<dbReference type="VEuPathDB" id="FungiDB:CPAG_06571"/>
<evidence type="ECO:0000256" key="2">
    <source>
        <dbReference type="ARBA" id="ARBA00006484"/>
    </source>
</evidence>
<evidence type="ECO:0000256" key="1">
    <source>
        <dbReference type="ARBA" id="ARBA00004240"/>
    </source>
</evidence>
<dbReference type="PIRSF" id="PIRSF000126">
    <property type="entry name" value="11-beta-HSD1"/>
    <property type="match status" value="1"/>
</dbReference>
<dbReference type="Gene3D" id="3.40.50.720">
    <property type="entry name" value="NAD(P)-binding Rossmann-like Domain"/>
    <property type="match status" value="1"/>
</dbReference>
<keyword evidence="5" id="KW-0472">Membrane</keyword>
<evidence type="ECO:0000256" key="3">
    <source>
        <dbReference type="ARBA" id="ARBA00022857"/>
    </source>
</evidence>
<reference evidence="6 7" key="1">
    <citation type="submission" date="2007-06" db="EMBL/GenBank/DDBJ databases">
        <title>The Genome Sequence of Coccidioides posadasii RMSCC_3488.</title>
        <authorList>
            <consortium name="Coccidioides Genome Resources Consortium"/>
            <consortium name="The Broad Institute Genome Sequencing Platform"/>
            <person name="Henn M.R."/>
            <person name="Sykes S."/>
            <person name="Young S."/>
            <person name="Jaffe D."/>
            <person name="Berlin A."/>
            <person name="Alvarez P."/>
            <person name="Butler J."/>
            <person name="Gnerre S."/>
            <person name="Grabherr M."/>
            <person name="Mauceli E."/>
            <person name="Brockman W."/>
            <person name="Kodira C."/>
            <person name="Alvarado L."/>
            <person name="Zeng Q."/>
            <person name="Crawford M."/>
            <person name="Antoine C."/>
            <person name="Devon K."/>
            <person name="Galgiani J."/>
            <person name="Orsborn K."/>
            <person name="Lewis M.L."/>
            <person name="Nusbaum C."/>
            <person name="Galagan J."/>
            <person name="Birren B."/>
        </authorList>
    </citation>
    <scope>NUCLEOTIDE SEQUENCE [LARGE SCALE GENOMIC DNA]</scope>
    <source>
        <strain evidence="6 7">RMSCC 3488</strain>
    </source>
</reference>
<reference evidence="7" key="2">
    <citation type="journal article" date="2009" name="Genome Res.">
        <title>Comparative genomic analyses of the human fungal pathogens Coccidioides and their relatives.</title>
        <authorList>
            <person name="Sharpton T.J."/>
            <person name="Stajich J.E."/>
            <person name="Rounsley S.D."/>
            <person name="Gardner M.J."/>
            <person name="Wortman J.R."/>
            <person name="Jordar V.S."/>
            <person name="Maiti R."/>
            <person name="Kodira C.D."/>
            <person name="Neafsey D.E."/>
            <person name="Zeng Q."/>
            <person name="Hung C.-Y."/>
            <person name="McMahan C."/>
            <person name="Muszewska A."/>
            <person name="Grynberg M."/>
            <person name="Mandel M.A."/>
            <person name="Kellner E.M."/>
            <person name="Barker B.M."/>
            <person name="Galgiani J.N."/>
            <person name="Orbach M.J."/>
            <person name="Kirkland T.N."/>
            <person name="Cole G.T."/>
            <person name="Henn M.R."/>
            <person name="Birren B.W."/>
            <person name="Taylor J.W."/>
        </authorList>
    </citation>
    <scope>NUCLEOTIDE SEQUENCE [LARGE SCALE GENOMIC DNA]</scope>
    <source>
        <strain evidence="7">RMSCC 3488</strain>
    </source>
</reference>
<protein>
    <submittedName>
        <fullName evidence="6">Estradiol 17-beta-dehydrogenase 12</fullName>
    </submittedName>
</protein>
<dbReference type="PANTHER" id="PTHR43899:SF13">
    <property type="entry name" value="RH59310P"/>
    <property type="match status" value="1"/>
</dbReference>
<evidence type="ECO:0000313" key="6">
    <source>
        <dbReference type="EMBL" id="KMM70259.1"/>
    </source>
</evidence>
<dbReference type="OrthoDB" id="47007at2759"/>
<comment type="similarity">
    <text evidence="2">Belongs to the short-chain dehydrogenases/reductases (SDR) family.</text>
</comment>
<dbReference type="InterPro" id="IPR036291">
    <property type="entry name" value="NAD(P)-bd_dom_sf"/>
</dbReference>
<dbReference type="PANTHER" id="PTHR43899">
    <property type="entry name" value="RH59310P"/>
    <property type="match status" value="1"/>
</dbReference>
<comment type="subcellular location">
    <subcellularLocation>
        <location evidence="1">Endoplasmic reticulum</location>
    </subcellularLocation>
</comment>